<comment type="function">
    <text evidence="6">RNaseP catalyzes the removal of the 5'-leader sequence from pre-tRNA to produce the mature 5'-terminus. It can also cleave other RNA substrates such as 4.5S RNA. The protein component plays an auxiliary but essential role in vivo by binding to the 5'-leader sequence and broadening the substrate specificity of the ribozyme.</text>
</comment>
<dbReference type="InterPro" id="IPR014721">
    <property type="entry name" value="Ribsml_uS5_D2-typ_fold_subgr"/>
</dbReference>
<evidence type="ECO:0000256" key="3">
    <source>
        <dbReference type="ARBA" id="ARBA00022759"/>
    </source>
</evidence>
<evidence type="ECO:0000256" key="6">
    <source>
        <dbReference type="HAMAP-Rule" id="MF_00227"/>
    </source>
</evidence>
<accession>A0A0D2HVX2</accession>
<organism evidence="8 9">
    <name type="scientific">Dethiosulfatarculus sandiegensis</name>
    <dbReference type="NCBI Taxonomy" id="1429043"/>
    <lineage>
        <taxon>Bacteria</taxon>
        <taxon>Pseudomonadati</taxon>
        <taxon>Thermodesulfobacteriota</taxon>
        <taxon>Desulfarculia</taxon>
        <taxon>Desulfarculales</taxon>
        <taxon>Desulfarculaceae</taxon>
        <taxon>Dethiosulfatarculus</taxon>
    </lineage>
</organism>
<evidence type="ECO:0000313" key="9">
    <source>
        <dbReference type="Proteomes" id="UP000032233"/>
    </source>
</evidence>
<dbReference type="Pfam" id="PF00825">
    <property type="entry name" value="Ribonuclease_P"/>
    <property type="match status" value="1"/>
</dbReference>
<dbReference type="InterPro" id="IPR000100">
    <property type="entry name" value="RNase_P"/>
</dbReference>
<dbReference type="GO" id="GO:0000049">
    <property type="term" value="F:tRNA binding"/>
    <property type="evidence" value="ECO:0007669"/>
    <property type="project" value="UniProtKB-UniRule"/>
</dbReference>
<keyword evidence="2 6" id="KW-0540">Nuclease</keyword>
<dbReference type="STRING" id="1429043.X474_07855"/>
<dbReference type="EC" id="3.1.26.5" evidence="6 7"/>
<comment type="similarity">
    <text evidence="6">Belongs to the RnpA family.</text>
</comment>
<dbReference type="SUPFAM" id="SSF54211">
    <property type="entry name" value="Ribosomal protein S5 domain 2-like"/>
    <property type="match status" value="1"/>
</dbReference>
<dbReference type="FunCoup" id="A0A0D2HVX2">
    <property type="interactions" value="109"/>
</dbReference>
<name>A0A0D2HVX2_9BACT</name>
<comment type="catalytic activity">
    <reaction evidence="6">
        <text>Endonucleolytic cleavage of RNA, removing 5'-extranucleotides from tRNA precursor.</text>
        <dbReference type="EC" id="3.1.26.5"/>
    </reaction>
</comment>
<keyword evidence="5 6" id="KW-0694">RNA-binding</keyword>
<dbReference type="InterPro" id="IPR020568">
    <property type="entry name" value="Ribosomal_Su5_D2-typ_SF"/>
</dbReference>
<evidence type="ECO:0000256" key="7">
    <source>
        <dbReference type="NCBIfam" id="TIGR00188"/>
    </source>
</evidence>
<dbReference type="InParanoid" id="A0A0D2HVX2"/>
<keyword evidence="3 6" id="KW-0255">Endonuclease</keyword>
<comment type="caution">
    <text evidence="8">The sequence shown here is derived from an EMBL/GenBank/DDBJ whole genome shotgun (WGS) entry which is preliminary data.</text>
</comment>
<keyword evidence="9" id="KW-1185">Reference proteome</keyword>
<evidence type="ECO:0000256" key="1">
    <source>
        <dbReference type="ARBA" id="ARBA00022694"/>
    </source>
</evidence>
<dbReference type="GO" id="GO:0030677">
    <property type="term" value="C:ribonuclease P complex"/>
    <property type="evidence" value="ECO:0007669"/>
    <property type="project" value="TreeGrafter"/>
</dbReference>
<evidence type="ECO:0000256" key="4">
    <source>
        <dbReference type="ARBA" id="ARBA00022801"/>
    </source>
</evidence>
<dbReference type="PANTHER" id="PTHR33992">
    <property type="entry name" value="RIBONUCLEASE P PROTEIN COMPONENT"/>
    <property type="match status" value="1"/>
</dbReference>
<dbReference type="PANTHER" id="PTHR33992:SF1">
    <property type="entry name" value="RIBONUCLEASE P PROTEIN COMPONENT"/>
    <property type="match status" value="1"/>
</dbReference>
<evidence type="ECO:0000256" key="5">
    <source>
        <dbReference type="ARBA" id="ARBA00022884"/>
    </source>
</evidence>
<sequence length="129" mass="14747">MTPERHLFPKGARLKKRPDFLRMNKEAKRLHSRHLVILWKENSSVATRLGITITRKVAGAVGRNHFKRRVREAFRLGGDKIPQGLDLVVIGKRNSALLTQRQIAEEMYQALSQLARKRVLGEPTQSGPF</sequence>
<dbReference type="Proteomes" id="UP000032233">
    <property type="component" value="Unassembled WGS sequence"/>
</dbReference>
<dbReference type="Gene3D" id="3.30.230.10">
    <property type="match status" value="1"/>
</dbReference>
<proteinExistence type="inferred from homology"/>
<keyword evidence="1 6" id="KW-0819">tRNA processing</keyword>
<comment type="subunit">
    <text evidence="6">Consists of a catalytic RNA component (M1 or rnpB) and a protein subunit.</text>
</comment>
<dbReference type="RefSeq" id="WP_197282011.1">
    <property type="nucleotide sequence ID" value="NZ_AZAC01000010.1"/>
</dbReference>
<evidence type="ECO:0000256" key="2">
    <source>
        <dbReference type="ARBA" id="ARBA00022722"/>
    </source>
</evidence>
<dbReference type="GO" id="GO:0042781">
    <property type="term" value="F:3'-tRNA processing endoribonuclease activity"/>
    <property type="evidence" value="ECO:0007669"/>
    <property type="project" value="TreeGrafter"/>
</dbReference>
<dbReference type="NCBIfam" id="TIGR00188">
    <property type="entry name" value="rnpA"/>
    <property type="match status" value="1"/>
</dbReference>
<dbReference type="HAMAP" id="MF_00227">
    <property type="entry name" value="RNase_P"/>
    <property type="match status" value="1"/>
</dbReference>
<dbReference type="AlphaFoldDB" id="A0A0D2HVX2"/>
<reference evidence="8 9" key="1">
    <citation type="submission" date="2013-11" db="EMBL/GenBank/DDBJ databases">
        <title>Metagenomic analysis of a methanogenic consortium involved in long chain n-alkane degradation.</title>
        <authorList>
            <person name="Davidova I.A."/>
            <person name="Callaghan A.V."/>
            <person name="Wawrik B."/>
            <person name="Pruitt S."/>
            <person name="Marks C."/>
            <person name="Duncan K.E."/>
            <person name="Suflita J.M."/>
        </authorList>
    </citation>
    <scope>NUCLEOTIDE SEQUENCE [LARGE SCALE GENOMIC DNA]</scope>
    <source>
        <strain evidence="8 9">SPR</strain>
    </source>
</reference>
<dbReference type="GO" id="GO:0004526">
    <property type="term" value="F:ribonuclease P activity"/>
    <property type="evidence" value="ECO:0007669"/>
    <property type="project" value="UniProtKB-UniRule"/>
</dbReference>
<dbReference type="EMBL" id="AZAC01000010">
    <property type="protein sequence ID" value="KIX14513.1"/>
    <property type="molecule type" value="Genomic_DNA"/>
</dbReference>
<evidence type="ECO:0000313" key="8">
    <source>
        <dbReference type="EMBL" id="KIX14513.1"/>
    </source>
</evidence>
<protein>
    <recommendedName>
        <fullName evidence="6 7">Ribonuclease P protein component</fullName>
        <shortName evidence="6">RNase P protein</shortName>
        <shortName evidence="6">RNaseP protein</shortName>
        <ecNumber evidence="6 7">3.1.26.5</ecNumber>
    </recommendedName>
    <alternativeName>
        <fullName evidence="6">Protein C5</fullName>
    </alternativeName>
</protein>
<keyword evidence="4 6" id="KW-0378">Hydrolase</keyword>
<gene>
    <name evidence="6" type="primary">rnpA</name>
    <name evidence="8" type="ORF">X474_07855</name>
</gene>
<dbReference type="GO" id="GO:0001682">
    <property type="term" value="P:tRNA 5'-leader removal"/>
    <property type="evidence" value="ECO:0007669"/>
    <property type="project" value="UniProtKB-UniRule"/>
</dbReference>